<dbReference type="Pfam" id="PF03845">
    <property type="entry name" value="Spore_permease"/>
    <property type="match status" value="1"/>
</dbReference>
<keyword evidence="7 8" id="KW-0472">Membrane</keyword>
<dbReference type="NCBIfam" id="TIGR00912">
    <property type="entry name" value="2A0309"/>
    <property type="match status" value="1"/>
</dbReference>
<feature type="transmembrane region" description="Helical" evidence="8">
    <location>
        <begin position="83"/>
        <end position="104"/>
    </location>
</feature>
<feature type="transmembrane region" description="Helical" evidence="8">
    <location>
        <begin position="270"/>
        <end position="289"/>
    </location>
</feature>
<evidence type="ECO:0000313" key="10">
    <source>
        <dbReference type="Proteomes" id="UP000220032"/>
    </source>
</evidence>
<feature type="transmembrane region" description="Helical" evidence="8">
    <location>
        <begin position="185"/>
        <end position="206"/>
    </location>
</feature>
<dbReference type="RefSeq" id="WP_098342654.1">
    <property type="nucleotide sequence ID" value="NZ_NTRR01000017.1"/>
</dbReference>
<accession>A0A2A9A2Y0</accession>
<dbReference type="GO" id="GO:0016020">
    <property type="term" value="C:membrane"/>
    <property type="evidence" value="ECO:0007669"/>
    <property type="project" value="UniProtKB-SubCell"/>
</dbReference>
<dbReference type="AlphaFoldDB" id="A0A2A9A2Y0"/>
<evidence type="ECO:0000256" key="5">
    <source>
        <dbReference type="ARBA" id="ARBA00022692"/>
    </source>
</evidence>
<dbReference type="PANTHER" id="PTHR34975:SF2">
    <property type="entry name" value="SPORE GERMINATION PROTEIN A2"/>
    <property type="match status" value="1"/>
</dbReference>
<dbReference type="EMBL" id="NTRR01000017">
    <property type="protein sequence ID" value="PFE15274.1"/>
    <property type="molecule type" value="Genomic_DNA"/>
</dbReference>
<organism evidence="9 10">
    <name type="scientific">Bacillus cereus</name>
    <dbReference type="NCBI Taxonomy" id="1396"/>
    <lineage>
        <taxon>Bacteria</taxon>
        <taxon>Bacillati</taxon>
        <taxon>Bacillota</taxon>
        <taxon>Bacilli</taxon>
        <taxon>Bacillales</taxon>
        <taxon>Bacillaceae</taxon>
        <taxon>Bacillus</taxon>
        <taxon>Bacillus cereus group</taxon>
    </lineage>
</organism>
<evidence type="ECO:0000256" key="8">
    <source>
        <dbReference type="SAM" id="Phobius"/>
    </source>
</evidence>
<feature type="transmembrane region" description="Helical" evidence="8">
    <location>
        <begin position="42"/>
        <end position="63"/>
    </location>
</feature>
<evidence type="ECO:0000256" key="3">
    <source>
        <dbReference type="ARBA" id="ARBA00022448"/>
    </source>
</evidence>
<dbReference type="Gene3D" id="1.20.1740.10">
    <property type="entry name" value="Amino acid/polyamine transporter I"/>
    <property type="match status" value="1"/>
</dbReference>
<keyword evidence="5 8" id="KW-0812">Transmembrane</keyword>
<feature type="transmembrane region" description="Helical" evidence="8">
    <location>
        <begin position="310"/>
        <end position="327"/>
    </location>
</feature>
<reference evidence="9 10" key="1">
    <citation type="submission" date="2017-09" db="EMBL/GenBank/DDBJ databases">
        <title>Large-scale bioinformatics analysis of Bacillus genomes uncovers conserved roles of natural products in bacterial physiology.</title>
        <authorList>
            <consortium name="Agbiome Team Llc"/>
            <person name="Bleich R.M."/>
            <person name="Grubbs K.J."/>
            <person name="Santa Maria K.C."/>
            <person name="Allen S.E."/>
            <person name="Farag S."/>
            <person name="Shank E.A."/>
            <person name="Bowers A."/>
        </authorList>
    </citation>
    <scope>NUCLEOTIDE SEQUENCE [LARGE SCALE GENOMIC DNA]</scope>
    <source>
        <strain evidence="9 10">AFS022681</strain>
    </source>
</reference>
<keyword evidence="4" id="KW-0309">Germination</keyword>
<proteinExistence type="inferred from homology"/>
<evidence type="ECO:0000256" key="1">
    <source>
        <dbReference type="ARBA" id="ARBA00004141"/>
    </source>
</evidence>
<dbReference type="Proteomes" id="UP000220032">
    <property type="component" value="Unassembled WGS sequence"/>
</dbReference>
<dbReference type="GO" id="GO:0009847">
    <property type="term" value="P:spore germination"/>
    <property type="evidence" value="ECO:0007669"/>
    <property type="project" value="InterPro"/>
</dbReference>
<keyword evidence="3" id="KW-0813">Transport</keyword>
<protein>
    <submittedName>
        <fullName evidence="9">Spore gernimation protein</fullName>
    </submittedName>
</protein>
<sequence>MHKKNSSLISNRQFIFLIHGAQMGIGILQLPRLLAEKADMDGWISLISGWLMSVLASLIIVQIMKKNPHDTLLDLLTMYFGKWFGKIGAIALFLYFLFMSFVVIQKSILYIRVWIIPESTEYILMLLISVPIYIIARNGIKVIGRYAELIFFITIWIFLFYIFALKQSHHWEHILPLFKNITQPILNTPSTAAMSFLGFEIIFLLYPFLEKKQDAARGIIIANSITLILFLYITISCFVFFSPNEITQYNEPTLSMLKIIEFRFLERVEIIFLALYIFVVSTTWIPYIYCSTFCMSWLGVSRNYSKYLKFILLLFIVLFYFIPSTLYQNALLQRMGAKIGLVIAYILPLVLFIYSNVYNRIHRRNVK</sequence>
<gene>
    <name evidence="9" type="ORF">CN307_13040</name>
</gene>
<comment type="subcellular location">
    <subcellularLocation>
        <location evidence="1">Membrane</location>
        <topology evidence="1">Multi-pass membrane protein</topology>
    </subcellularLocation>
</comment>
<comment type="similarity">
    <text evidence="2">Belongs to the amino acid-polyamine-organocation (APC) superfamily. Spore germination protein (SGP) (TC 2.A.3.9) family.</text>
</comment>
<evidence type="ECO:0000256" key="4">
    <source>
        <dbReference type="ARBA" id="ARBA00022544"/>
    </source>
</evidence>
<feature type="transmembrane region" description="Helical" evidence="8">
    <location>
        <begin position="110"/>
        <end position="134"/>
    </location>
</feature>
<name>A0A2A9A2Y0_BACCE</name>
<evidence type="ECO:0000256" key="2">
    <source>
        <dbReference type="ARBA" id="ARBA00007998"/>
    </source>
</evidence>
<feature type="transmembrane region" description="Helical" evidence="8">
    <location>
        <begin position="218"/>
        <end position="241"/>
    </location>
</feature>
<feature type="transmembrane region" description="Helical" evidence="8">
    <location>
        <begin position="146"/>
        <end position="165"/>
    </location>
</feature>
<comment type="caution">
    <text evidence="9">The sequence shown here is derived from an EMBL/GenBank/DDBJ whole genome shotgun (WGS) entry which is preliminary data.</text>
</comment>
<evidence type="ECO:0000256" key="7">
    <source>
        <dbReference type="ARBA" id="ARBA00023136"/>
    </source>
</evidence>
<evidence type="ECO:0000256" key="6">
    <source>
        <dbReference type="ARBA" id="ARBA00022989"/>
    </source>
</evidence>
<feature type="transmembrane region" description="Helical" evidence="8">
    <location>
        <begin position="339"/>
        <end position="358"/>
    </location>
</feature>
<keyword evidence="6 8" id="KW-1133">Transmembrane helix</keyword>
<dbReference type="PANTHER" id="PTHR34975">
    <property type="entry name" value="SPORE GERMINATION PROTEIN A2"/>
    <property type="match status" value="1"/>
</dbReference>
<dbReference type="InterPro" id="IPR004761">
    <property type="entry name" value="Spore_GerAB"/>
</dbReference>
<feature type="transmembrane region" description="Helical" evidence="8">
    <location>
        <begin position="12"/>
        <end position="30"/>
    </location>
</feature>
<evidence type="ECO:0000313" key="9">
    <source>
        <dbReference type="EMBL" id="PFE15274.1"/>
    </source>
</evidence>